<evidence type="ECO:0000313" key="1">
    <source>
        <dbReference type="EMBL" id="SOQ57919.1"/>
    </source>
</evidence>
<gene>
    <name evidence="1" type="ORF">SFRICE_028319</name>
</gene>
<proteinExistence type="predicted"/>
<sequence>MRSIIALLLSSSTHKYEPLAWLETSRVPRQTVTRTILSAVHLDMRQRNYITRVGSQDFATDV</sequence>
<protein>
    <submittedName>
        <fullName evidence="1">SFRICE_028319</fullName>
    </submittedName>
</protein>
<dbReference type="EMBL" id="ODYU01011908">
    <property type="protein sequence ID" value="SOQ57919.1"/>
    <property type="molecule type" value="Genomic_DNA"/>
</dbReference>
<name>A0A2H1WXX9_SPOFR</name>
<reference evidence="1" key="1">
    <citation type="submission" date="2016-07" db="EMBL/GenBank/DDBJ databases">
        <authorList>
            <person name="Bretaudeau A."/>
        </authorList>
    </citation>
    <scope>NUCLEOTIDE SEQUENCE</scope>
    <source>
        <strain evidence="1">Rice</strain>
        <tissue evidence="1">Whole body</tissue>
    </source>
</reference>
<organism evidence="1">
    <name type="scientific">Spodoptera frugiperda</name>
    <name type="common">Fall armyworm</name>
    <dbReference type="NCBI Taxonomy" id="7108"/>
    <lineage>
        <taxon>Eukaryota</taxon>
        <taxon>Metazoa</taxon>
        <taxon>Ecdysozoa</taxon>
        <taxon>Arthropoda</taxon>
        <taxon>Hexapoda</taxon>
        <taxon>Insecta</taxon>
        <taxon>Pterygota</taxon>
        <taxon>Neoptera</taxon>
        <taxon>Endopterygota</taxon>
        <taxon>Lepidoptera</taxon>
        <taxon>Glossata</taxon>
        <taxon>Ditrysia</taxon>
        <taxon>Noctuoidea</taxon>
        <taxon>Noctuidae</taxon>
        <taxon>Amphipyrinae</taxon>
        <taxon>Spodoptera</taxon>
    </lineage>
</organism>
<dbReference type="AlphaFoldDB" id="A0A2H1WXX9"/>
<accession>A0A2H1WXX9</accession>